<evidence type="ECO:0000313" key="1">
    <source>
        <dbReference type="EMBL" id="USG59753.1"/>
    </source>
</evidence>
<accession>A0ABY4W103</accession>
<organism evidence="1 2">
    <name type="scientific">Sneathiella marina</name>
    <dbReference type="NCBI Taxonomy" id="2950108"/>
    <lineage>
        <taxon>Bacteria</taxon>
        <taxon>Pseudomonadati</taxon>
        <taxon>Pseudomonadota</taxon>
        <taxon>Alphaproteobacteria</taxon>
        <taxon>Sneathiellales</taxon>
        <taxon>Sneathiellaceae</taxon>
        <taxon>Sneathiella</taxon>
    </lineage>
</organism>
<gene>
    <name evidence="1" type="ORF">NBZ79_11250</name>
</gene>
<dbReference type="RefSeq" id="WP_251932523.1">
    <property type="nucleotide sequence ID" value="NZ_CP098747.1"/>
</dbReference>
<dbReference type="EMBL" id="CP098747">
    <property type="protein sequence ID" value="USG59753.1"/>
    <property type="molecule type" value="Genomic_DNA"/>
</dbReference>
<keyword evidence="2" id="KW-1185">Reference proteome</keyword>
<dbReference type="Pfam" id="PF14352">
    <property type="entry name" value="DUF4402"/>
    <property type="match status" value="1"/>
</dbReference>
<dbReference type="Proteomes" id="UP001056291">
    <property type="component" value="Chromosome"/>
</dbReference>
<evidence type="ECO:0000313" key="2">
    <source>
        <dbReference type="Proteomes" id="UP001056291"/>
    </source>
</evidence>
<sequence length="188" mass="19574">MRSLSEMKSLKSLPKIRGYAVIGLGLAIASLGFATSALADNPITGTVSMAFMAPIDITEKIRMNFGTVALRVNYDREVTMSPDGEVTVATSSGVTATGNVVAGEFEITGSKNQDISISIEGVSGPTLTVGNVNYTMEMTDFKHNAGANPALNDNGELTINVGVTLIIPALAANGIYTDGTYTVVANYS</sequence>
<reference evidence="1" key="1">
    <citation type="submission" date="2022-06" db="EMBL/GenBank/DDBJ databases">
        <title>Sneathiella actinostolidae sp. nov., isolated from a sea anemonein the Western Pacific Ocean.</title>
        <authorList>
            <person name="Wei M.J."/>
        </authorList>
    </citation>
    <scope>NUCLEOTIDE SEQUENCE</scope>
    <source>
        <strain evidence="1">PHK-P5</strain>
    </source>
</reference>
<protein>
    <submittedName>
        <fullName evidence="1">DUF4402 domain-containing protein</fullName>
    </submittedName>
</protein>
<proteinExistence type="predicted"/>
<dbReference type="InterPro" id="IPR025514">
    <property type="entry name" value="DUF4402"/>
</dbReference>
<name>A0ABY4W103_9PROT</name>